<feature type="transmembrane region" description="Helical" evidence="7">
    <location>
        <begin position="332"/>
        <end position="355"/>
    </location>
</feature>
<feature type="compositionally biased region" description="Low complexity" evidence="6">
    <location>
        <begin position="123"/>
        <end position="135"/>
    </location>
</feature>
<dbReference type="STRING" id="1261640.BHK98_01730"/>
<comment type="subcellular location">
    <subcellularLocation>
        <location evidence="1">Cell membrane</location>
        <topology evidence="1">Multi-pass membrane protein</topology>
    </subcellularLocation>
</comment>
<feature type="domain" description="MacB-like periplasmic core" evidence="9">
    <location>
        <begin position="141"/>
        <end position="260"/>
    </location>
</feature>
<evidence type="ECO:0000256" key="3">
    <source>
        <dbReference type="ARBA" id="ARBA00022692"/>
    </source>
</evidence>
<evidence type="ECO:0000259" key="9">
    <source>
        <dbReference type="Pfam" id="PF12704"/>
    </source>
</evidence>
<feature type="compositionally biased region" description="Gly residues" evidence="6">
    <location>
        <begin position="136"/>
        <end position="148"/>
    </location>
</feature>
<dbReference type="AlphaFoldDB" id="A0A1Q9JF95"/>
<name>A0A1Q9JF95_9FIRM</name>
<keyword evidence="3 7" id="KW-0812">Transmembrane</keyword>
<dbReference type="InterPro" id="IPR050250">
    <property type="entry name" value="Macrolide_Exporter_MacB"/>
</dbReference>
<keyword evidence="2" id="KW-1003">Cell membrane</keyword>
<dbReference type="InterPro" id="IPR003838">
    <property type="entry name" value="ABC3_permease_C"/>
</dbReference>
<gene>
    <name evidence="10" type="ORF">BHK98_01730</name>
</gene>
<evidence type="ECO:0000256" key="2">
    <source>
        <dbReference type="ARBA" id="ARBA00022475"/>
    </source>
</evidence>
<evidence type="ECO:0000256" key="4">
    <source>
        <dbReference type="ARBA" id="ARBA00022989"/>
    </source>
</evidence>
<feature type="region of interest" description="Disordered" evidence="6">
    <location>
        <begin position="426"/>
        <end position="463"/>
    </location>
</feature>
<evidence type="ECO:0000256" key="5">
    <source>
        <dbReference type="ARBA" id="ARBA00023136"/>
    </source>
</evidence>
<dbReference type="Pfam" id="PF12704">
    <property type="entry name" value="MacB_PCD"/>
    <property type="match status" value="1"/>
</dbReference>
<feature type="region of interest" description="Disordered" evidence="6">
    <location>
        <begin position="123"/>
        <end position="153"/>
    </location>
</feature>
<dbReference type="InterPro" id="IPR025857">
    <property type="entry name" value="MacB_PCD"/>
</dbReference>
<keyword evidence="11" id="KW-1185">Reference proteome</keyword>
<keyword evidence="5 7" id="KW-0472">Membrane</keyword>
<reference evidence="10 11" key="1">
    <citation type="journal article" date="2016" name="Appl. Environ. Microbiol.">
        <title>Function and Phylogeny of Bacterial Butyryl Coenzyme A:Acetate Transferases and Their Diversity in the Proximal Colon of Swine.</title>
        <authorList>
            <person name="Trachsel J."/>
            <person name="Bayles D.O."/>
            <person name="Looft T."/>
            <person name="Levine U.Y."/>
            <person name="Allen H.K."/>
        </authorList>
    </citation>
    <scope>NUCLEOTIDE SEQUENCE [LARGE SCALE GENOMIC DNA]</scope>
    <source>
        <strain evidence="10 11">68-3-10</strain>
    </source>
</reference>
<dbReference type="GO" id="GO:0005886">
    <property type="term" value="C:plasma membrane"/>
    <property type="evidence" value="ECO:0007669"/>
    <property type="project" value="UniProtKB-SubCell"/>
</dbReference>
<dbReference type="EMBL" id="MJIE01000001">
    <property type="protein sequence ID" value="OLR54912.1"/>
    <property type="molecule type" value="Genomic_DNA"/>
</dbReference>
<protein>
    <submittedName>
        <fullName evidence="10">Uncharacterized protein</fullName>
    </submittedName>
</protein>
<dbReference type="Pfam" id="PF02687">
    <property type="entry name" value="FtsX"/>
    <property type="match status" value="1"/>
</dbReference>
<feature type="compositionally biased region" description="Low complexity" evidence="6">
    <location>
        <begin position="442"/>
        <end position="463"/>
    </location>
</feature>
<proteinExistence type="predicted"/>
<comment type="caution">
    <text evidence="10">The sequence shown here is derived from an EMBL/GenBank/DDBJ whole genome shotgun (WGS) entry which is preliminary data.</text>
</comment>
<evidence type="ECO:0000313" key="11">
    <source>
        <dbReference type="Proteomes" id="UP000187404"/>
    </source>
</evidence>
<accession>A0A1Q9JF95</accession>
<dbReference type="PANTHER" id="PTHR30572">
    <property type="entry name" value="MEMBRANE COMPONENT OF TRANSPORTER-RELATED"/>
    <property type="match status" value="1"/>
</dbReference>
<evidence type="ECO:0000256" key="7">
    <source>
        <dbReference type="SAM" id="Phobius"/>
    </source>
</evidence>
<evidence type="ECO:0000313" key="10">
    <source>
        <dbReference type="EMBL" id="OLR54912.1"/>
    </source>
</evidence>
<organism evidence="10 11">
    <name type="scientific">Hornefia porci</name>
    <dbReference type="NCBI Taxonomy" id="2652292"/>
    <lineage>
        <taxon>Bacteria</taxon>
        <taxon>Bacillati</taxon>
        <taxon>Bacillota</taxon>
        <taxon>Clostridia</taxon>
        <taxon>Peptostreptococcales</taxon>
        <taxon>Anaerovoracaceae</taxon>
        <taxon>Hornefia</taxon>
    </lineage>
</organism>
<evidence type="ECO:0000259" key="8">
    <source>
        <dbReference type="Pfam" id="PF02687"/>
    </source>
</evidence>
<feature type="domain" description="ABC3 transporter permease C-terminal" evidence="8">
    <location>
        <begin position="336"/>
        <end position="408"/>
    </location>
</feature>
<feature type="transmembrane region" description="Helical" evidence="7">
    <location>
        <begin position="376"/>
        <end position="402"/>
    </location>
</feature>
<keyword evidence="4 7" id="KW-1133">Transmembrane helix</keyword>
<feature type="transmembrane region" description="Helical" evidence="7">
    <location>
        <begin position="487"/>
        <end position="509"/>
    </location>
</feature>
<sequence>MFTIRNAMRNIARSKGRSLLIGIIVTIIALSVCIGLCIRQSSASARKAALENLSITAQISLDREQMMKNAQGSSGSFDKSKLAGSQLSLTQLKKYAKASAVKSFYYTLSAAADGAGGLEAYSTSSSSSSSSSSGSSGSGGKSGPGGMTQGEFTVTGYSSDEAMTEFVSGTYKITSGKMFTEGTDEMVCVISSELAKYNDLSVGDTIKIANPDKSSETYKLKIVGIYTNSRSSAEAAQQGGRMNAVDPANNILTSYNTLNKIVKASAAKYSGSSTTAISGNLNGTYVLGTMANYEKFKTQVEELGLSDKYTVSSQDLESYERSAQPLTQLAKFAGYFLIVILAVGAVILIVINIFSTRERKYEIGVLTAIGMKKRNVAKLFVTEILIIALAGVIVGGTVGSVASVPVTKALLSSQIASQQSRSSDMKQAFGRDNNGGGPSEAQQSQNSSGSSDTSGSSGTNSKSQAQSNAFSVSDISGSVNVTVLLELLIACVALAMLAGTVSVVAIMRYEPLQILSSRD</sequence>
<dbReference type="OrthoDB" id="9812886at2"/>
<dbReference type="PANTHER" id="PTHR30572:SF9">
    <property type="entry name" value="ABC TRANSPORTER PERMEASE PROTEIN"/>
    <property type="match status" value="1"/>
</dbReference>
<dbReference type="Proteomes" id="UP000187404">
    <property type="component" value="Unassembled WGS sequence"/>
</dbReference>
<evidence type="ECO:0000256" key="6">
    <source>
        <dbReference type="SAM" id="MobiDB-lite"/>
    </source>
</evidence>
<dbReference type="RefSeq" id="WP_075711931.1">
    <property type="nucleotide sequence ID" value="NZ_MJIE01000001.1"/>
</dbReference>
<evidence type="ECO:0000256" key="1">
    <source>
        <dbReference type="ARBA" id="ARBA00004651"/>
    </source>
</evidence>
<dbReference type="GO" id="GO:0022857">
    <property type="term" value="F:transmembrane transporter activity"/>
    <property type="evidence" value="ECO:0007669"/>
    <property type="project" value="TreeGrafter"/>
</dbReference>